<dbReference type="InterPro" id="IPR008248">
    <property type="entry name" value="CheB-like"/>
</dbReference>
<dbReference type="GO" id="GO:0008984">
    <property type="term" value="F:protein-glutamate methylesterase activity"/>
    <property type="evidence" value="ECO:0007669"/>
    <property type="project" value="UniProtKB-EC"/>
</dbReference>
<gene>
    <name evidence="10" type="ORF">dnm_052750</name>
</gene>
<dbReference type="Pfam" id="PF01339">
    <property type="entry name" value="CheB_methylest"/>
    <property type="match status" value="1"/>
</dbReference>
<dbReference type="Proteomes" id="UP000663722">
    <property type="component" value="Chromosome"/>
</dbReference>
<dbReference type="AlphaFoldDB" id="A0A975BPI4"/>
<evidence type="ECO:0000256" key="7">
    <source>
        <dbReference type="PROSITE-ProRule" id="PRU00169"/>
    </source>
</evidence>
<dbReference type="GO" id="GO:0016301">
    <property type="term" value="F:kinase activity"/>
    <property type="evidence" value="ECO:0007669"/>
    <property type="project" value="UniProtKB-KW"/>
</dbReference>
<dbReference type="Pfam" id="PF00072">
    <property type="entry name" value="Response_reg"/>
    <property type="match status" value="1"/>
</dbReference>
<dbReference type="EC" id="3.1.1.61" evidence="4"/>
<keyword evidence="1" id="KW-0963">Cytoplasm</keyword>
<dbReference type="CDD" id="cd16432">
    <property type="entry name" value="CheB_Rec"/>
    <property type="match status" value="1"/>
</dbReference>
<comment type="catalytic activity">
    <reaction evidence="5">
        <text>[protein]-L-glutamate 5-O-methyl ester + H2O = L-glutamyl-[protein] + methanol + H(+)</text>
        <dbReference type="Rhea" id="RHEA:23236"/>
        <dbReference type="Rhea" id="RHEA-COMP:10208"/>
        <dbReference type="Rhea" id="RHEA-COMP:10311"/>
        <dbReference type="ChEBI" id="CHEBI:15377"/>
        <dbReference type="ChEBI" id="CHEBI:15378"/>
        <dbReference type="ChEBI" id="CHEBI:17790"/>
        <dbReference type="ChEBI" id="CHEBI:29973"/>
        <dbReference type="ChEBI" id="CHEBI:82795"/>
        <dbReference type="EC" id="3.1.1.61"/>
    </reaction>
</comment>
<keyword evidence="3" id="KW-0378">Hydrolase</keyword>
<protein>
    <recommendedName>
        <fullName evidence="4">protein-glutamate methylesterase</fullName>
        <ecNumber evidence="4">3.1.1.61</ecNumber>
    </recommendedName>
</protein>
<dbReference type="InterPro" id="IPR000673">
    <property type="entry name" value="Sig_transdc_resp-reg_Me-estase"/>
</dbReference>
<dbReference type="InterPro" id="IPR035909">
    <property type="entry name" value="CheB_C"/>
</dbReference>
<feature type="modified residue" description="4-aspartylphosphate" evidence="7">
    <location>
        <position position="58"/>
    </location>
</feature>
<dbReference type="Gene3D" id="3.40.50.180">
    <property type="entry name" value="Methylesterase CheB, C-terminal domain"/>
    <property type="match status" value="1"/>
</dbReference>
<evidence type="ECO:0000256" key="6">
    <source>
        <dbReference type="PROSITE-ProRule" id="PRU00050"/>
    </source>
</evidence>
<dbReference type="GO" id="GO:0000156">
    <property type="term" value="F:phosphorelay response regulator activity"/>
    <property type="evidence" value="ECO:0007669"/>
    <property type="project" value="InterPro"/>
</dbReference>
<evidence type="ECO:0000259" key="9">
    <source>
        <dbReference type="PROSITE" id="PS50122"/>
    </source>
</evidence>
<proteinExistence type="predicted"/>
<organism evidence="10 11">
    <name type="scientific">Desulfonema magnum</name>
    <dbReference type="NCBI Taxonomy" id="45655"/>
    <lineage>
        <taxon>Bacteria</taxon>
        <taxon>Pseudomonadati</taxon>
        <taxon>Thermodesulfobacteriota</taxon>
        <taxon>Desulfobacteria</taxon>
        <taxon>Desulfobacterales</taxon>
        <taxon>Desulfococcaceae</taxon>
        <taxon>Desulfonema</taxon>
    </lineage>
</organism>
<accession>A0A975BPI4</accession>
<dbReference type="PROSITE" id="PS50122">
    <property type="entry name" value="CHEB"/>
    <property type="match status" value="1"/>
</dbReference>
<keyword evidence="11" id="KW-1185">Reference proteome</keyword>
<dbReference type="CDD" id="cd17541">
    <property type="entry name" value="REC_CheB-like"/>
    <property type="match status" value="1"/>
</dbReference>
<keyword evidence="7" id="KW-0597">Phosphoprotein</keyword>
<dbReference type="SUPFAM" id="SSF52738">
    <property type="entry name" value="Methylesterase CheB, C-terminal domain"/>
    <property type="match status" value="1"/>
</dbReference>
<dbReference type="InterPro" id="IPR001789">
    <property type="entry name" value="Sig_transdc_resp-reg_receiver"/>
</dbReference>
<dbReference type="KEGG" id="dmm:dnm_052750"/>
<evidence type="ECO:0000256" key="5">
    <source>
        <dbReference type="ARBA" id="ARBA00048267"/>
    </source>
</evidence>
<evidence type="ECO:0000256" key="1">
    <source>
        <dbReference type="ARBA" id="ARBA00022490"/>
    </source>
</evidence>
<evidence type="ECO:0000259" key="8">
    <source>
        <dbReference type="PROSITE" id="PS50110"/>
    </source>
</evidence>
<evidence type="ECO:0000256" key="2">
    <source>
        <dbReference type="ARBA" id="ARBA00022500"/>
    </source>
</evidence>
<reference evidence="10" key="1">
    <citation type="journal article" date="2021" name="Microb. Physiol.">
        <title>Proteogenomic Insights into the Physiology of Marine, Sulfate-Reducing, Filamentous Desulfonema limicola and Desulfonema magnum.</title>
        <authorList>
            <person name="Schnaars V."/>
            <person name="Wohlbrand L."/>
            <person name="Scheve S."/>
            <person name="Hinrichs C."/>
            <person name="Reinhardt R."/>
            <person name="Rabus R."/>
        </authorList>
    </citation>
    <scope>NUCLEOTIDE SEQUENCE</scope>
    <source>
        <strain evidence="10">4be13</strain>
    </source>
</reference>
<dbReference type="Gene3D" id="3.40.50.2300">
    <property type="match status" value="1"/>
</dbReference>
<dbReference type="PANTHER" id="PTHR42872">
    <property type="entry name" value="PROTEIN-GLUTAMATE METHYLESTERASE/PROTEIN-GLUTAMINE GLUTAMINASE"/>
    <property type="match status" value="1"/>
</dbReference>
<keyword evidence="10" id="KW-0418">Kinase</keyword>
<keyword evidence="10" id="KW-0808">Transferase</keyword>
<comment type="caution">
    <text evidence="6">Lacks conserved residue(s) required for the propagation of feature annotation.</text>
</comment>
<dbReference type="SUPFAM" id="SSF52172">
    <property type="entry name" value="CheY-like"/>
    <property type="match status" value="1"/>
</dbReference>
<dbReference type="RefSeq" id="WP_207677959.1">
    <property type="nucleotide sequence ID" value="NZ_CP061800.1"/>
</dbReference>
<evidence type="ECO:0000256" key="4">
    <source>
        <dbReference type="ARBA" id="ARBA00039140"/>
    </source>
</evidence>
<dbReference type="SMART" id="SM00448">
    <property type="entry name" value="REC"/>
    <property type="match status" value="1"/>
</dbReference>
<dbReference type="PROSITE" id="PS50110">
    <property type="entry name" value="RESPONSE_REGULATORY"/>
    <property type="match status" value="1"/>
</dbReference>
<sequence>MTNNKIKVLVVDDTAFMRKAIPQILESDSLIEVADAAKNGLEALYKIRELQPDVITLDIDMPIMDGLTAIKHIMIESPVPIVALSSLFSNGAITFEALRLGVADFVPKPSGAISTDIDKSRQQITDRVKMAFAMNLDNVRRVRLPKKWDVKKRLESLYKFYPLEYIIVIGTTLAGPNTVIRLLSKLSPTVPAAIIVIQEISPKIISSFVEQFNEYVPWNVVVAKNNSALEQGTCYMSSNEDSLTLRLNENGEIRLHSGAKINYPLNCLFSSAAEIFRQNTIGVLLSGIGDDGADGFARIKHESGITIAKDATCCVYPNLTDNAIRQGVVDIILDDNKLASTLEAIVEN</sequence>
<feature type="domain" description="CheB-type methylesterase" evidence="9">
    <location>
        <begin position="160"/>
        <end position="348"/>
    </location>
</feature>
<dbReference type="GO" id="GO:0006935">
    <property type="term" value="P:chemotaxis"/>
    <property type="evidence" value="ECO:0007669"/>
    <property type="project" value="UniProtKB-KW"/>
</dbReference>
<feature type="domain" description="Response regulatory" evidence="8">
    <location>
        <begin position="7"/>
        <end position="123"/>
    </location>
</feature>
<keyword evidence="2" id="KW-0145">Chemotaxis</keyword>
<evidence type="ECO:0000313" key="10">
    <source>
        <dbReference type="EMBL" id="QTA89225.1"/>
    </source>
</evidence>
<dbReference type="EMBL" id="CP061800">
    <property type="protein sequence ID" value="QTA89225.1"/>
    <property type="molecule type" value="Genomic_DNA"/>
</dbReference>
<name>A0A975BPI4_9BACT</name>
<evidence type="ECO:0000256" key="3">
    <source>
        <dbReference type="ARBA" id="ARBA00022801"/>
    </source>
</evidence>
<dbReference type="GO" id="GO:0005737">
    <property type="term" value="C:cytoplasm"/>
    <property type="evidence" value="ECO:0007669"/>
    <property type="project" value="InterPro"/>
</dbReference>
<dbReference type="PANTHER" id="PTHR42872:SF6">
    <property type="entry name" value="PROTEIN-GLUTAMATE METHYLESTERASE_PROTEIN-GLUTAMINE GLUTAMINASE"/>
    <property type="match status" value="1"/>
</dbReference>
<dbReference type="InterPro" id="IPR011006">
    <property type="entry name" value="CheY-like_superfamily"/>
</dbReference>
<evidence type="ECO:0000313" key="11">
    <source>
        <dbReference type="Proteomes" id="UP000663722"/>
    </source>
</evidence>
<dbReference type="PIRSF" id="PIRSF000876">
    <property type="entry name" value="RR_chemtxs_CheB"/>
    <property type="match status" value="1"/>
</dbReference>